<sequence>MMNHPNGHFPMNLPILTSKNYDNWCKQMKVVFCSQNMWNLVTVGMPTIGARATDEEKETHKETKKRDYKALFIIHQCVDADNFEKVGDCESSKEAWDILAQSFGGAEKVKEVRLQTYKRQYELIQMEDSETISDFFTRVTKLVNQIKNCGEVITARSVVSKILRSLAPKFDYLVAAIEQNKDLASMSKEELQGQLESHEQRMNERAAGKTKAEVALQAQPNKEKKNKGKWNNKGRGGHSNSNNRNSQQEASSSSHKQGNHGGYRGGSSNRGRGGKKKFDKSNIQCYNCQKYGHFADECWSEKKESEDNARLAQEEIGDTLLMVTTTEETKFKDQWYLDSGCSSHMTGRRDWFVSLNKSIKSKVKFANDSGLAAEGVGDVLIKRKDGKQSLISNVLYIPGMKSNLLSIGQLIEKNYKVIIEDKLMKVLDSNSRVILKAPMSQNRTFKIELNVLEHRCLATAASKDEWLWHYRLGHLNFKDMCNLQKKQLVSGLPEFEIPSEVCEECVQSKQHRNSFSKDAGSRTRATLEVVYSDVCGPIQVESMGGNKYFVTFIDDFSRKLWTYYIKQKSDVLGVFIKFKSMVERQSGHKIKVLRTDGGGEYVSKEFDTLCERDGIIHEVVPPYTPQQNGVAGRKNRTIMNMVRSMLKGKHLPKELWGEAVSTATYILNRCPTKKLEGITPEGCWSNTKPSLSHLKVFGSIAYKHVPDQLRRKLDDKSNQMVLVGYHSTGGYKLLDPVTKQIVVSRDVIIDEIKEWDWTQSAKKDNFCV</sequence>
<accession>A0ACB0L8W2</accession>
<evidence type="ECO:0000313" key="2">
    <source>
        <dbReference type="Proteomes" id="UP001177021"/>
    </source>
</evidence>
<evidence type="ECO:0000313" key="1">
    <source>
        <dbReference type="EMBL" id="CAJ2665833.1"/>
    </source>
</evidence>
<organism evidence="1 2">
    <name type="scientific">Trifolium pratense</name>
    <name type="common">Red clover</name>
    <dbReference type="NCBI Taxonomy" id="57577"/>
    <lineage>
        <taxon>Eukaryota</taxon>
        <taxon>Viridiplantae</taxon>
        <taxon>Streptophyta</taxon>
        <taxon>Embryophyta</taxon>
        <taxon>Tracheophyta</taxon>
        <taxon>Spermatophyta</taxon>
        <taxon>Magnoliopsida</taxon>
        <taxon>eudicotyledons</taxon>
        <taxon>Gunneridae</taxon>
        <taxon>Pentapetalae</taxon>
        <taxon>rosids</taxon>
        <taxon>fabids</taxon>
        <taxon>Fabales</taxon>
        <taxon>Fabaceae</taxon>
        <taxon>Papilionoideae</taxon>
        <taxon>50 kb inversion clade</taxon>
        <taxon>NPAAA clade</taxon>
        <taxon>Hologalegina</taxon>
        <taxon>IRL clade</taxon>
        <taxon>Trifolieae</taxon>
        <taxon>Trifolium</taxon>
    </lineage>
</organism>
<dbReference type="Proteomes" id="UP001177021">
    <property type="component" value="Unassembled WGS sequence"/>
</dbReference>
<dbReference type="EMBL" id="CASHSV030000513">
    <property type="protein sequence ID" value="CAJ2665833.1"/>
    <property type="molecule type" value="Genomic_DNA"/>
</dbReference>
<gene>
    <name evidence="1" type="ORF">MILVUS5_LOCUS30721</name>
</gene>
<proteinExistence type="predicted"/>
<name>A0ACB0L8W2_TRIPR</name>
<protein>
    <submittedName>
        <fullName evidence="1">Uncharacterized protein</fullName>
    </submittedName>
</protein>
<comment type="caution">
    <text evidence="1">The sequence shown here is derived from an EMBL/GenBank/DDBJ whole genome shotgun (WGS) entry which is preliminary data.</text>
</comment>
<keyword evidence="2" id="KW-1185">Reference proteome</keyword>
<reference evidence="1" key="1">
    <citation type="submission" date="2023-10" db="EMBL/GenBank/DDBJ databases">
        <authorList>
            <person name="Rodriguez Cubillos JULIANA M."/>
            <person name="De Vega J."/>
        </authorList>
    </citation>
    <scope>NUCLEOTIDE SEQUENCE</scope>
</reference>